<dbReference type="GO" id="GO:0015074">
    <property type="term" value="P:DNA integration"/>
    <property type="evidence" value="ECO:0007669"/>
    <property type="project" value="InterPro"/>
</dbReference>
<dbReference type="InterPro" id="IPR043502">
    <property type="entry name" value="DNA/RNA_pol_sf"/>
</dbReference>
<dbReference type="Proteomes" id="UP000288805">
    <property type="component" value="Unassembled WGS sequence"/>
</dbReference>
<accession>A0A438DJR5</accession>
<proteinExistence type="predicted"/>
<dbReference type="SUPFAM" id="SSF53098">
    <property type="entry name" value="Ribonuclease H-like"/>
    <property type="match status" value="1"/>
</dbReference>
<evidence type="ECO:0000313" key="2">
    <source>
        <dbReference type="EMBL" id="RVW35701.1"/>
    </source>
</evidence>
<dbReference type="AlphaFoldDB" id="A0A438DJR5"/>
<dbReference type="InterPro" id="IPR036397">
    <property type="entry name" value="RNaseH_sf"/>
</dbReference>
<dbReference type="EMBL" id="QGNW01001595">
    <property type="protein sequence ID" value="RVW35701.1"/>
    <property type="molecule type" value="Genomic_DNA"/>
</dbReference>
<protein>
    <submittedName>
        <fullName evidence="2">Retrovirus-related Pol polyprotein from transposon RE1</fullName>
    </submittedName>
</protein>
<dbReference type="InterPro" id="IPR057670">
    <property type="entry name" value="SH3_retrovirus"/>
</dbReference>
<feature type="domain" description="Integrase catalytic" evidence="1">
    <location>
        <begin position="1"/>
        <end position="41"/>
    </location>
</feature>
<dbReference type="Pfam" id="PF25597">
    <property type="entry name" value="SH3_retrovirus"/>
    <property type="match status" value="1"/>
</dbReference>
<comment type="caution">
    <text evidence="2">The sequence shown here is derived from an EMBL/GenBank/DDBJ whole genome shotgun (WGS) entry which is preliminary data.</text>
</comment>
<dbReference type="PANTHER" id="PTHR11439:SF503">
    <property type="entry name" value="CYSTEINE-RICH RLK (RECEPTOR-LIKE PROTEIN KINASE) 8"/>
    <property type="match status" value="1"/>
</dbReference>
<reference evidence="2 3" key="1">
    <citation type="journal article" date="2018" name="PLoS Genet.">
        <title>Population sequencing reveals clonal diversity and ancestral inbreeding in the grapevine cultivar Chardonnay.</title>
        <authorList>
            <person name="Roach M.J."/>
            <person name="Johnson D.L."/>
            <person name="Bohlmann J."/>
            <person name="van Vuuren H.J."/>
            <person name="Jones S.J."/>
            <person name="Pretorius I.S."/>
            <person name="Schmidt S.A."/>
            <person name="Borneman A.R."/>
        </authorList>
    </citation>
    <scope>NUCLEOTIDE SEQUENCE [LARGE SCALE GENOMIC DNA]</scope>
    <source>
        <strain evidence="3">cv. Chardonnay</strain>
        <tissue evidence="2">Leaf</tissue>
    </source>
</reference>
<gene>
    <name evidence="2" type="primary">RE1_1325</name>
    <name evidence="2" type="ORF">CK203_106692</name>
</gene>
<dbReference type="InterPro" id="IPR012337">
    <property type="entry name" value="RNaseH-like_sf"/>
</dbReference>
<sequence>MQKIRSDNGKEYTNENFDKFYEEADIEHQLTSPYTPQQNGVKRDKLDKKAELGVFIGYSNSSKAYRIFQPQNGKILIKFEEVEKDDKWIEAMKEELRMIEKNDTWELVDKPQHRKVIGVKWVYRTKLNADARLDTIRMLLALTAQKGWKTYQLDVIFTFLNGYLQEEIYVEQPKGFQVKGQKEKVYLLKKGLYGLNQAPRAWYSRIDEHLQSLGFVKSPSSNEKLVKEFKAKMLKVFEMTDLGLMSYFLGMEVKQDHDGVFISQKKYAKEILNKFHMEDCKRTSTPMNQKKKFSKDDGAEKVDESQYRSLIGCLMNLIATRLDIMFSVSLLSRFMHCVSEVHFQAAKRIVLLMT</sequence>
<dbReference type="GO" id="GO:0003676">
    <property type="term" value="F:nucleic acid binding"/>
    <property type="evidence" value="ECO:0007669"/>
    <property type="project" value="InterPro"/>
</dbReference>
<dbReference type="PROSITE" id="PS50994">
    <property type="entry name" value="INTEGRASE"/>
    <property type="match status" value="1"/>
</dbReference>
<evidence type="ECO:0000313" key="3">
    <source>
        <dbReference type="Proteomes" id="UP000288805"/>
    </source>
</evidence>
<dbReference type="InterPro" id="IPR013103">
    <property type="entry name" value="RVT_2"/>
</dbReference>
<dbReference type="InterPro" id="IPR001584">
    <property type="entry name" value="Integrase_cat-core"/>
</dbReference>
<dbReference type="SUPFAM" id="SSF56672">
    <property type="entry name" value="DNA/RNA polymerases"/>
    <property type="match status" value="1"/>
</dbReference>
<name>A0A438DJR5_VITVI</name>
<dbReference type="Gene3D" id="3.30.420.10">
    <property type="entry name" value="Ribonuclease H-like superfamily/Ribonuclease H"/>
    <property type="match status" value="1"/>
</dbReference>
<dbReference type="PANTHER" id="PTHR11439">
    <property type="entry name" value="GAG-POL-RELATED RETROTRANSPOSON"/>
    <property type="match status" value="1"/>
</dbReference>
<dbReference type="Pfam" id="PF07727">
    <property type="entry name" value="RVT_2"/>
    <property type="match status" value="2"/>
</dbReference>
<evidence type="ECO:0000259" key="1">
    <source>
        <dbReference type="PROSITE" id="PS50994"/>
    </source>
</evidence>
<organism evidence="2 3">
    <name type="scientific">Vitis vinifera</name>
    <name type="common">Grape</name>
    <dbReference type="NCBI Taxonomy" id="29760"/>
    <lineage>
        <taxon>Eukaryota</taxon>
        <taxon>Viridiplantae</taxon>
        <taxon>Streptophyta</taxon>
        <taxon>Embryophyta</taxon>
        <taxon>Tracheophyta</taxon>
        <taxon>Spermatophyta</taxon>
        <taxon>Magnoliopsida</taxon>
        <taxon>eudicotyledons</taxon>
        <taxon>Gunneridae</taxon>
        <taxon>Pentapetalae</taxon>
        <taxon>rosids</taxon>
        <taxon>Vitales</taxon>
        <taxon>Vitaceae</taxon>
        <taxon>Viteae</taxon>
        <taxon>Vitis</taxon>
    </lineage>
</organism>